<gene>
    <name evidence="2" type="ORF">DFR52_102524</name>
</gene>
<dbReference type="RefSeq" id="WP_110031614.1">
    <property type="nucleotide sequence ID" value="NZ_QGTR01000002.1"/>
</dbReference>
<evidence type="ECO:0000313" key="3">
    <source>
        <dbReference type="Proteomes" id="UP000246352"/>
    </source>
</evidence>
<evidence type="ECO:0000313" key="2">
    <source>
        <dbReference type="EMBL" id="PWW01860.1"/>
    </source>
</evidence>
<dbReference type="OrthoDB" id="7872012at2"/>
<feature type="signal peptide" evidence="1">
    <location>
        <begin position="1"/>
        <end position="22"/>
    </location>
</feature>
<sequence>MRFALSVLLAVSAALSPIAALAQSADVEAKIVEISTAKQTITLDDGETYVTPTEFDFEGLDKDVTVDVFYTIVDGKRVINDLEIVE</sequence>
<keyword evidence="3" id="KW-1185">Reference proteome</keyword>
<dbReference type="Pfam" id="PF07076">
    <property type="entry name" value="DUF1344"/>
    <property type="match status" value="1"/>
</dbReference>
<name>A0A317PQK0_9HYPH</name>
<evidence type="ECO:0000256" key="1">
    <source>
        <dbReference type="SAM" id="SignalP"/>
    </source>
</evidence>
<protein>
    <submittedName>
        <fullName evidence="2">Uncharacterized protein DUF1344</fullName>
    </submittedName>
</protein>
<comment type="caution">
    <text evidence="2">The sequence shown here is derived from an EMBL/GenBank/DDBJ whole genome shotgun (WGS) entry which is preliminary data.</text>
</comment>
<dbReference type="Proteomes" id="UP000246352">
    <property type="component" value="Unassembled WGS sequence"/>
</dbReference>
<reference evidence="2 3" key="1">
    <citation type="submission" date="2018-05" db="EMBL/GenBank/DDBJ databases">
        <title>Genomic Encyclopedia of Type Strains, Phase IV (KMG-IV): sequencing the most valuable type-strain genomes for metagenomic binning, comparative biology and taxonomic classification.</title>
        <authorList>
            <person name="Goeker M."/>
        </authorList>
    </citation>
    <scope>NUCLEOTIDE SEQUENCE [LARGE SCALE GENOMIC DNA]</scope>
    <source>
        <strain evidence="2 3">DSM 16791</strain>
    </source>
</reference>
<dbReference type="EMBL" id="QGTR01000002">
    <property type="protein sequence ID" value="PWW01860.1"/>
    <property type="molecule type" value="Genomic_DNA"/>
</dbReference>
<keyword evidence="1" id="KW-0732">Signal</keyword>
<organism evidence="2 3">
    <name type="scientific">Hoeflea marina</name>
    <dbReference type="NCBI Taxonomy" id="274592"/>
    <lineage>
        <taxon>Bacteria</taxon>
        <taxon>Pseudomonadati</taxon>
        <taxon>Pseudomonadota</taxon>
        <taxon>Alphaproteobacteria</taxon>
        <taxon>Hyphomicrobiales</taxon>
        <taxon>Rhizobiaceae</taxon>
        <taxon>Hoeflea</taxon>
    </lineage>
</organism>
<dbReference type="InterPro" id="IPR009780">
    <property type="entry name" value="DUF1344"/>
</dbReference>
<dbReference type="AlphaFoldDB" id="A0A317PQK0"/>
<accession>A0A317PQK0</accession>
<feature type="chain" id="PRO_5016441897" evidence="1">
    <location>
        <begin position="23"/>
        <end position="86"/>
    </location>
</feature>
<proteinExistence type="predicted"/>